<evidence type="ECO:0000259" key="2">
    <source>
        <dbReference type="PROSITE" id="PS51480"/>
    </source>
</evidence>
<dbReference type="GO" id="GO:0004371">
    <property type="term" value="F:glycerone kinase activity"/>
    <property type="evidence" value="ECO:0007669"/>
    <property type="project" value="InterPro"/>
</dbReference>
<accession>R3WPA3</accession>
<dbReference type="EMBL" id="AJAT01000005">
    <property type="protein sequence ID" value="EOL49267.1"/>
    <property type="molecule type" value="Genomic_DNA"/>
</dbReference>
<dbReference type="AlphaFoldDB" id="R3WPA3"/>
<dbReference type="Pfam" id="PF21645">
    <property type="entry name" value="FakA-like_M"/>
    <property type="match status" value="1"/>
</dbReference>
<dbReference type="eggNOG" id="COG1461">
    <property type="taxonomic scope" value="Bacteria"/>
</dbReference>
<dbReference type="Proteomes" id="UP000013785">
    <property type="component" value="Unassembled WGS sequence"/>
</dbReference>
<dbReference type="PANTHER" id="PTHR33434:SF8">
    <property type="entry name" value="DEGV DOMAIN-CONTAINING PROTEIN SPR1019"/>
    <property type="match status" value="1"/>
</dbReference>
<dbReference type="HOGENOM" id="CLU_017496_2_0_9"/>
<gene>
    <name evidence="3" type="ORF">UC3_00170</name>
</gene>
<dbReference type="RefSeq" id="WP_010766857.1">
    <property type="nucleotide sequence ID" value="NZ_ASWE01000005.1"/>
</dbReference>
<dbReference type="InterPro" id="IPR033470">
    <property type="entry name" value="FakA-like_C"/>
</dbReference>
<dbReference type="InterPro" id="IPR048394">
    <property type="entry name" value="FakA-like_M"/>
</dbReference>
<keyword evidence="1" id="KW-0446">Lipid-binding</keyword>
<dbReference type="STRING" id="154621.RV11_GL001602"/>
<dbReference type="SMART" id="SM01121">
    <property type="entry name" value="Dak1_2"/>
    <property type="match status" value="1"/>
</dbReference>
<dbReference type="eggNOG" id="COG1307">
    <property type="taxonomic scope" value="Bacteria"/>
</dbReference>
<dbReference type="Gene3D" id="1.25.40.340">
    <property type="match status" value="1"/>
</dbReference>
<reference evidence="3 4" key="1">
    <citation type="submission" date="2013-02" db="EMBL/GenBank/DDBJ databases">
        <title>The Genome Sequence of Enterococcus phoeniculicola BAA-412.</title>
        <authorList>
            <consortium name="The Broad Institute Genome Sequencing Platform"/>
            <consortium name="The Broad Institute Genome Sequencing Center for Infectious Disease"/>
            <person name="Earl A.M."/>
            <person name="Gilmore M.S."/>
            <person name="Lebreton F."/>
            <person name="Walker B."/>
            <person name="Young S.K."/>
            <person name="Zeng Q."/>
            <person name="Gargeya S."/>
            <person name="Fitzgerald M."/>
            <person name="Haas B."/>
            <person name="Abouelleil A."/>
            <person name="Alvarado L."/>
            <person name="Arachchi H.M."/>
            <person name="Berlin A.M."/>
            <person name="Chapman S.B."/>
            <person name="Dewar J."/>
            <person name="Goldberg J."/>
            <person name="Griggs A."/>
            <person name="Gujja S."/>
            <person name="Hansen M."/>
            <person name="Howarth C."/>
            <person name="Imamovic A."/>
            <person name="Larimer J."/>
            <person name="McCowan C."/>
            <person name="Murphy C."/>
            <person name="Neiman D."/>
            <person name="Pearson M."/>
            <person name="Priest M."/>
            <person name="Roberts A."/>
            <person name="Saif S."/>
            <person name="Shea T."/>
            <person name="Sisk P."/>
            <person name="Sykes S."/>
            <person name="Wortman J."/>
            <person name="Nusbaum C."/>
            <person name="Birren B."/>
        </authorList>
    </citation>
    <scope>NUCLEOTIDE SEQUENCE [LARGE SCALE GENOMIC DNA]</scope>
    <source>
        <strain evidence="3 4">ATCC BAA-412</strain>
    </source>
</reference>
<comment type="caution">
    <text evidence="3">The sequence shown here is derived from an EMBL/GenBank/DDBJ whole genome shotgun (WGS) entry which is preliminary data.</text>
</comment>
<dbReference type="Gene3D" id="3.30.1180.10">
    <property type="match status" value="1"/>
</dbReference>
<dbReference type="Pfam" id="PF02645">
    <property type="entry name" value="DegV"/>
    <property type="match status" value="1"/>
</dbReference>
<dbReference type="InterPro" id="IPR036117">
    <property type="entry name" value="DhaL_dom_sf"/>
</dbReference>
<dbReference type="PATRIC" id="fig|1158610.3.peg.148"/>
<protein>
    <submittedName>
        <fullName evidence="3">DegV family EDD domain-containing protein</fullName>
    </submittedName>
</protein>
<dbReference type="Gene3D" id="3.40.50.10170">
    <property type="match status" value="1"/>
</dbReference>
<dbReference type="InterPro" id="IPR003797">
    <property type="entry name" value="DegV"/>
</dbReference>
<dbReference type="InterPro" id="IPR043168">
    <property type="entry name" value="DegV_C"/>
</dbReference>
<evidence type="ECO:0000256" key="1">
    <source>
        <dbReference type="ARBA" id="ARBA00023121"/>
    </source>
</evidence>
<dbReference type="PROSITE" id="PS51480">
    <property type="entry name" value="DHAL"/>
    <property type="match status" value="1"/>
</dbReference>
<evidence type="ECO:0000313" key="4">
    <source>
        <dbReference type="Proteomes" id="UP000013785"/>
    </source>
</evidence>
<keyword evidence="4" id="KW-1185">Reference proteome</keyword>
<feature type="domain" description="DhaL" evidence="2">
    <location>
        <begin position="8"/>
        <end position="197"/>
    </location>
</feature>
<dbReference type="PROSITE" id="PS51482">
    <property type="entry name" value="DEGV"/>
    <property type="match status" value="1"/>
</dbReference>
<organism evidence="3 4">
    <name type="scientific">Enterococcus phoeniculicola ATCC BAA-412</name>
    <dbReference type="NCBI Taxonomy" id="1158610"/>
    <lineage>
        <taxon>Bacteria</taxon>
        <taxon>Bacillati</taxon>
        <taxon>Bacillota</taxon>
        <taxon>Bacilli</taxon>
        <taxon>Lactobacillales</taxon>
        <taxon>Enterococcaceae</taxon>
        <taxon>Enterococcus</taxon>
    </lineage>
</organism>
<sequence length="591" mass="65625">MTAEIESQRLLQSFLSGAKGVIDKREELNRINVFPVADNDTGNNLASLMQSIVDHVEMSTTIETLLNEVAEAALSGARGNSGIIFAQYFHAVADEYSQAEKSAFGFVLSLKKAVSKAYEALLEPKEGTILTVMRTWADALFQEFESKKELSESFLFAQKEAKQAVKETEFQLTLLRKNRLVDSGAQGFYYFISHFTASYCNEFTILEERTTVKFSEPTFHGIIETTSPEFRYCTEFILRQPTITKEELRTRLQSLGDSLIIAGNQKKLKVHIHTNRPKEVMEITTSYGSLGNQKVDDMQLQYTISQNRKYPIAIVTDSVADVPQSYLLEEQVHVLPMNILVNNQSFLDKLTIDAQQLTKQIIEEEQVSTAQPSMNSVDALLSYLEDKYEQVLVITVSAKLSGTNQLITQRIQAGKFPSHRIKVIDSKVNSVAQGLIIQKAVAALKENLPFEAVIETVEQAIQRTFIYVSVADLTPMIRSGRIPNRLGRIAKKLTLFPLVSLDGTGKGKLIGSSFSQSQSVKKMSKKISKWTKTNKIEALAITHVANSEGAYELNEQLGACANYIVESSSAIAISAGAGSIAVAVMKKEDKK</sequence>
<proteinExistence type="predicted"/>
<dbReference type="SMART" id="SM01120">
    <property type="entry name" value="Dak2"/>
    <property type="match status" value="1"/>
</dbReference>
<dbReference type="SUPFAM" id="SSF82549">
    <property type="entry name" value="DAK1/DegV-like"/>
    <property type="match status" value="1"/>
</dbReference>
<dbReference type="GO" id="GO:0006071">
    <property type="term" value="P:glycerol metabolic process"/>
    <property type="evidence" value="ECO:0007669"/>
    <property type="project" value="InterPro"/>
</dbReference>
<dbReference type="SUPFAM" id="SSF101473">
    <property type="entry name" value="DhaL-like"/>
    <property type="match status" value="1"/>
</dbReference>
<dbReference type="InterPro" id="IPR050270">
    <property type="entry name" value="DegV_domain_contain"/>
</dbReference>
<dbReference type="GO" id="GO:0008289">
    <property type="term" value="F:lipid binding"/>
    <property type="evidence" value="ECO:0007669"/>
    <property type="project" value="UniProtKB-KW"/>
</dbReference>
<dbReference type="InterPro" id="IPR004007">
    <property type="entry name" value="DhaL_dom"/>
</dbReference>
<name>R3WPA3_9ENTE</name>
<evidence type="ECO:0000313" key="3">
    <source>
        <dbReference type="EMBL" id="EOL49267.1"/>
    </source>
</evidence>
<dbReference type="Pfam" id="PF02734">
    <property type="entry name" value="Dak2"/>
    <property type="match status" value="1"/>
</dbReference>
<dbReference type="NCBIfam" id="TIGR00762">
    <property type="entry name" value="DegV"/>
    <property type="match status" value="1"/>
</dbReference>
<dbReference type="PANTHER" id="PTHR33434">
    <property type="entry name" value="DEGV DOMAIN-CONTAINING PROTEIN DR_1986-RELATED"/>
    <property type="match status" value="1"/>
</dbReference>
<dbReference type="OrthoDB" id="9760324at2"/>